<protein>
    <recommendedName>
        <fullName evidence="6">O-antigen ligase-related domain-containing protein</fullName>
    </recommendedName>
</protein>
<evidence type="ECO:0000313" key="8">
    <source>
        <dbReference type="Proteomes" id="UP000178783"/>
    </source>
</evidence>
<keyword evidence="4 5" id="KW-0472">Membrane</keyword>
<keyword evidence="2 5" id="KW-0812">Transmembrane</keyword>
<proteinExistence type="predicted"/>
<feature type="transmembrane region" description="Helical" evidence="5">
    <location>
        <begin position="44"/>
        <end position="59"/>
    </location>
</feature>
<dbReference type="GO" id="GO:0016020">
    <property type="term" value="C:membrane"/>
    <property type="evidence" value="ECO:0007669"/>
    <property type="project" value="UniProtKB-SubCell"/>
</dbReference>
<evidence type="ECO:0000256" key="1">
    <source>
        <dbReference type="ARBA" id="ARBA00004141"/>
    </source>
</evidence>
<feature type="transmembrane region" description="Helical" evidence="5">
    <location>
        <begin position="253"/>
        <end position="269"/>
    </location>
</feature>
<evidence type="ECO:0000256" key="4">
    <source>
        <dbReference type="ARBA" id="ARBA00023136"/>
    </source>
</evidence>
<keyword evidence="3 5" id="KW-1133">Transmembrane helix</keyword>
<sequence length="277" mass="31265">MAKRVGGRNDNKIVAHNDKIKIIFIGLTIILSVLSIYFTKSKGALLGVVAGLVVFSLMADRKTRWATAVLVIVVAAGAVAYQPARSLALRNITFTNLSGQIRQAGWSDAWRMLKDGRLLTGAGLANYQAAVAPYHTEGIFIKDYNDPGFQRKLVFNEAYREAHWQPLEIYLYPHNIMLNFWSELGLVGLLLFVWVIGKYFWMGLKLEIGNWKLGIINKFQILNFKFFNIGLICAMVVIIVHGIVDAPYFKNDLAVMFWLLVAMMSLMNLEKNYGKNI</sequence>
<dbReference type="AlphaFoldDB" id="A0A1F5SB09"/>
<evidence type="ECO:0000313" key="7">
    <source>
        <dbReference type="EMBL" id="OGF23910.1"/>
    </source>
</evidence>
<dbReference type="STRING" id="1797989.A3H66_03040"/>
<evidence type="ECO:0000256" key="3">
    <source>
        <dbReference type="ARBA" id="ARBA00022989"/>
    </source>
</evidence>
<dbReference type="Pfam" id="PF04932">
    <property type="entry name" value="Wzy_C"/>
    <property type="match status" value="1"/>
</dbReference>
<feature type="transmembrane region" description="Helical" evidence="5">
    <location>
        <begin position="66"/>
        <end position="84"/>
    </location>
</feature>
<dbReference type="InterPro" id="IPR007016">
    <property type="entry name" value="O-antigen_ligase-rel_domated"/>
</dbReference>
<gene>
    <name evidence="7" type="ORF">A3H66_03040</name>
</gene>
<comment type="subcellular location">
    <subcellularLocation>
        <location evidence="1">Membrane</location>
        <topology evidence="1">Multi-pass membrane protein</topology>
    </subcellularLocation>
</comment>
<evidence type="ECO:0000256" key="5">
    <source>
        <dbReference type="SAM" id="Phobius"/>
    </source>
</evidence>
<dbReference type="PANTHER" id="PTHR37422:SF13">
    <property type="entry name" value="LIPOPOLYSACCHARIDE BIOSYNTHESIS PROTEIN PA4999-RELATED"/>
    <property type="match status" value="1"/>
</dbReference>
<organism evidence="7 8">
    <name type="scientific">Candidatus Falkowbacteria bacterium RIFCSPLOWO2_02_FULL_45_21</name>
    <dbReference type="NCBI Taxonomy" id="1797989"/>
    <lineage>
        <taxon>Bacteria</taxon>
        <taxon>Candidatus Falkowiibacteriota</taxon>
    </lineage>
</organism>
<feature type="transmembrane region" description="Helical" evidence="5">
    <location>
        <begin position="180"/>
        <end position="201"/>
    </location>
</feature>
<feature type="transmembrane region" description="Helical" evidence="5">
    <location>
        <begin position="222"/>
        <end position="241"/>
    </location>
</feature>
<feature type="transmembrane region" description="Helical" evidence="5">
    <location>
        <begin position="20"/>
        <end position="38"/>
    </location>
</feature>
<comment type="caution">
    <text evidence="7">The sequence shown here is derived from an EMBL/GenBank/DDBJ whole genome shotgun (WGS) entry which is preliminary data.</text>
</comment>
<name>A0A1F5SB09_9BACT</name>
<dbReference type="Proteomes" id="UP000178783">
    <property type="component" value="Unassembled WGS sequence"/>
</dbReference>
<dbReference type="EMBL" id="MFFW01000046">
    <property type="protein sequence ID" value="OGF23910.1"/>
    <property type="molecule type" value="Genomic_DNA"/>
</dbReference>
<feature type="domain" description="O-antigen ligase-related" evidence="6">
    <location>
        <begin position="28"/>
        <end position="193"/>
    </location>
</feature>
<dbReference type="InterPro" id="IPR051533">
    <property type="entry name" value="WaaL-like"/>
</dbReference>
<reference evidence="7 8" key="1">
    <citation type="journal article" date="2016" name="Nat. Commun.">
        <title>Thousands of microbial genomes shed light on interconnected biogeochemical processes in an aquifer system.</title>
        <authorList>
            <person name="Anantharaman K."/>
            <person name="Brown C.T."/>
            <person name="Hug L.A."/>
            <person name="Sharon I."/>
            <person name="Castelle C.J."/>
            <person name="Probst A.J."/>
            <person name="Thomas B.C."/>
            <person name="Singh A."/>
            <person name="Wilkins M.J."/>
            <person name="Karaoz U."/>
            <person name="Brodie E.L."/>
            <person name="Williams K.H."/>
            <person name="Hubbard S.S."/>
            <person name="Banfield J.F."/>
        </authorList>
    </citation>
    <scope>NUCLEOTIDE SEQUENCE [LARGE SCALE GENOMIC DNA]</scope>
</reference>
<evidence type="ECO:0000259" key="6">
    <source>
        <dbReference type="Pfam" id="PF04932"/>
    </source>
</evidence>
<accession>A0A1F5SB09</accession>
<dbReference type="PANTHER" id="PTHR37422">
    <property type="entry name" value="TEICHURONIC ACID BIOSYNTHESIS PROTEIN TUAE"/>
    <property type="match status" value="1"/>
</dbReference>
<evidence type="ECO:0000256" key="2">
    <source>
        <dbReference type="ARBA" id="ARBA00022692"/>
    </source>
</evidence>